<dbReference type="Gene3D" id="3.30.1010.10">
    <property type="entry name" value="Phosphatidylinositol 3-kinase Catalytic Subunit, Chain A, domain 4"/>
    <property type="match status" value="1"/>
</dbReference>
<dbReference type="PROSITE" id="PS50290">
    <property type="entry name" value="PI3_4_KINASE_3"/>
    <property type="match status" value="1"/>
</dbReference>
<dbReference type="InterPro" id="IPR016024">
    <property type="entry name" value="ARM-type_fold"/>
</dbReference>
<proteinExistence type="predicted"/>
<dbReference type="Gene3D" id="1.10.1070.11">
    <property type="entry name" value="Phosphatidylinositol 3-/4-kinase, catalytic domain"/>
    <property type="match status" value="1"/>
</dbReference>
<evidence type="ECO:0000259" key="4">
    <source>
        <dbReference type="PROSITE" id="PS50290"/>
    </source>
</evidence>
<evidence type="ECO:0000256" key="1">
    <source>
        <dbReference type="ARBA" id="ARBA00022679"/>
    </source>
</evidence>
<dbReference type="SUPFAM" id="SSF56112">
    <property type="entry name" value="Protein kinase-like (PK-like)"/>
    <property type="match status" value="1"/>
</dbReference>
<dbReference type="SMART" id="SM00146">
    <property type="entry name" value="PI3Kc"/>
    <property type="match status" value="1"/>
</dbReference>
<dbReference type="InterPro" id="IPR036940">
    <property type="entry name" value="PI3/4_kinase_cat_sf"/>
</dbReference>
<comment type="caution">
    <text evidence="5">The sequence shown here is derived from an EMBL/GenBank/DDBJ whole genome shotgun (WGS) entry which is preliminary data.</text>
</comment>
<dbReference type="InterPro" id="IPR000403">
    <property type="entry name" value="PI3/4_kinase_cat_dom"/>
</dbReference>
<organism evidence="5 6">
    <name type="scientific">Blattamonas nauphoetae</name>
    <dbReference type="NCBI Taxonomy" id="2049346"/>
    <lineage>
        <taxon>Eukaryota</taxon>
        <taxon>Metamonada</taxon>
        <taxon>Preaxostyla</taxon>
        <taxon>Oxymonadida</taxon>
        <taxon>Blattamonas</taxon>
    </lineage>
</organism>
<dbReference type="InterPro" id="IPR011009">
    <property type="entry name" value="Kinase-like_dom_sf"/>
</dbReference>
<dbReference type="Proteomes" id="UP001281761">
    <property type="component" value="Unassembled WGS sequence"/>
</dbReference>
<reference evidence="5 6" key="1">
    <citation type="journal article" date="2022" name="bioRxiv">
        <title>Genomics of Preaxostyla Flagellates Illuminates Evolutionary Transitions and the Path Towards Mitochondrial Loss.</title>
        <authorList>
            <person name="Novak L.V.F."/>
            <person name="Treitli S.C."/>
            <person name="Pyrih J."/>
            <person name="Halakuc P."/>
            <person name="Pipaliya S.V."/>
            <person name="Vacek V."/>
            <person name="Brzon O."/>
            <person name="Soukal P."/>
            <person name="Eme L."/>
            <person name="Dacks J.B."/>
            <person name="Karnkowska A."/>
            <person name="Elias M."/>
            <person name="Hampl V."/>
        </authorList>
    </citation>
    <scope>NUCLEOTIDE SEQUENCE [LARGE SCALE GENOMIC DNA]</scope>
    <source>
        <strain evidence="5">NAU3</strain>
        <tissue evidence="5">Gut</tissue>
    </source>
</reference>
<name>A0ABQ9XC30_9EUKA</name>
<dbReference type="SUPFAM" id="SSF48371">
    <property type="entry name" value="ARM repeat"/>
    <property type="match status" value="1"/>
</dbReference>
<keyword evidence="1 5" id="KW-0808">Transferase</keyword>
<keyword evidence="6" id="KW-1185">Reference proteome</keyword>
<dbReference type="EC" id="2.7.1.137" evidence="5"/>
<feature type="region of interest" description="Disordered" evidence="3">
    <location>
        <begin position="165"/>
        <end position="189"/>
    </location>
</feature>
<dbReference type="EMBL" id="JARBJD010000166">
    <property type="protein sequence ID" value="KAK2948944.1"/>
    <property type="molecule type" value="Genomic_DNA"/>
</dbReference>
<gene>
    <name evidence="5" type="ORF">BLNAU_16162</name>
</gene>
<feature type="domain" description="PI3K/PI4K catalytic" evidence="4">
    <location>
        <begin position="452"/>
        <end position="763"/>
    </location>
</feature>
<dbReference type="PANTHER" id="PTHR10048">
    <property type="entry name" value="PHOSPHATIDYLINOSITOL KINASE"/>
    <property type="match status" value="1"/>
</dbReference>
<dbReference type="PROSITE" id="PS00916">
    <property type="entry name" value="PI3_4_KINASE_2"/>
    <property type="match status" value="1"/>
</dbReference>
<evidence type="ECO:0000256" key="3">
    <source>
        <dbReference type="SAM" id="MobiDB-lite"/>
    </source>
</evidence>
<evidence type="ECO:0000313" key="6">
    <source>
        <dbReference type="Proteomes" id="UP001281761"/>
    </source>
</evidence>
<dbReference type="Pfam" id="PF00454">
    <property type="entry name" value="PI3_PI4_kinase"/>
    <property type="match status" value="1"/>
</dbReference>
<dbReference type="InterPro" id="IPR015433">
    <property type="entry name" value="PI3/4_kinase"/>
</dbReference>
<protein>
    <submittedName>
        <fullName evidence="5">Phosphatidylinositol 3-kinase, nodule</fullName>
        <ecNumber evidence="5">2.7.1.137</ecNumber>
    </submittedName>
</protein>
<dbReference type="GO" id="GO:0016303">
    <property type="term" value="F:1-phosphatidylinositol-3-kinase activity"/>
    <property type="evidence" value="ECO:0007669"/>
    <property type="project" value="UniProtKB-EC"/>
</dbReference>
<evidence type="ECO:0000313" key="5">
    <source>
        <dbReference type="EMBL" id="KAK2948944.1"/>
    </source>
</evidence>
<dbReference type="InterPro" id="IPR042236">
    <property type="entry name" value="PI3K_accessory_sf"/>
</dbReference>
<sequence>MFPTNYSHFEEDTSSTFLKLKISELIFEDSINQDMKVFLPHFDTEYTVHASLISNGTPLLDSSIIAGPSGQLNIPFMLDKWDGMPLDLELVVWKSFLGCGPHPIGRGVCGLKTATHECSLLINGIEEVRFFSNKRLLDIQEDSPVSFEFEEGSVICRTVVSFEATSNPHSNSEKSSNKSSVPTIPPSPLVPDKDEKRLARILNYAYQRNLSDEDGRVLCAHVRMLQRNPAAPFRFALGWSQVHRGGREEELLELLRGWSSFGLGDILMFLSNWRPNKGWRQVACEMMDRIDPKLLDGVIDQLVISIEYEDDAENAPKEGTPLLRALHKLWTRNLYSVFHYFWALTRNLSRFRNPAIIGHAKFRYFLDQFNADVKRSPEHADEYARAIASSDRMEELLMTFVKENSANTIKQCQQNYKDKHEGTLDTFFRTENPPFPFDLDYVIIGLKNLEKSGFPFHRFDSAKKPFHFNFLVMKRTSAQITQENLLQTNDLTTSRPTERHILIKHGDDVRKDMLVQQCVGLLDGFLQEHGFTDSLCTYGYLCTNVGTSVEDVRGFGEFIPKTKPMRKDIMDSFEKSADRTGFHTKFVNSAAAYSVITYVLGISDRHFDNILAVKDQDPNYFTGQFFHIDFGFMFGERPSFKMNDPPLGMISRVMKLLEARDLLNPLFYPTLHQFFLTFRQNADLFFGVIHPVIHLLTTSNSLLLSEPVNLSTWFMVKLSLDKHESEFRQVLTALYRENQNAVGLNETINNLRHNGKSWKPLDT</sequence>
<evidence type="ECO:0000256" key="2">
    <source>
        <dbReference type="ARBA" id="ARBA00022777"/>
    </source>
</evidence>
<dbReference type="InterPro" id="IPR018936">
    <property type="entry name" value="PI3/4_kinase_CS"/>
</dbReference>
<accession>A0ABQ9XC30</accession>
<dbReference type="Gene3D" id="1.25.40.70">
    <property type="entry name" value="Phosphatidylinositol 3-kinase, accessory domain (PIK)"/>
    <property type="match status" value="1"/>
</dbReference>
<keyword evidence="2" id="KW-0418">Kinase</keyword>